<name>A0AC60QMS0_IXOPE</name>
<keyword evidence="2" id="KW-1185">Reference proteome</keyword>
<gene>
    <name evidence="1" type="ORF">HPB47_019060</name>
</gene>
<accession>A0AC60QMS0</accession>
<reference evidence="1 2" key="1">
    <citation type="journal article" date="2020" name="Cell">
        <title>Large-Scale Comparative Analyses of Tick Genomes Elucidate Their Genetic Diversity and Vector Capacities.</title>
        <authorList>
            <consortium name="Tick Genome and Microbiome Consortium (TIGMIC)"/>
            <person name="Jia N."/>
            <person name="Wang J."/>
            <person name="Shi W."/>
            <person name="Du L."/>
            <person name="Sun Y."/>
            <person name="Zhan W."/>
            <person name="Jiang J.F."/>
            <person name="Wang Q."/>
            <person name="Zhang B."/>
            <person name="Ji P."/>
            <person name="Bell-Sakyi L."/>
            <person name="Cui X.M."/>
            <person name="Yuan T.T."/>
            <person name="Jiang B.G."/>
            <person name="Yang W.F."/>
            <person name="Lam T.T."/>
            <person name="Chang Q.C."/>
            <person name="Ding S.J."/>
            <person name="Wang X.J."/>
            <person name="Zhu J.G."/>
            <person name="Ruan X.D."/>
            <person name="Zhao L."/>
            <person name="Wei J.T."/>
            <person name="Ye R.Z."/>
            <person name="Que T.C."/>
            <person name="Du C.H."/>
            <person name="Zhou Y.H."/>
            <person name="Cheng J.X."/>
            <person name="Dai P.F."/>
            <person name="Guo W.B."/>
            <person name="Han X.H."/>
            <person name="Huang E.J."/>
            <person name="Li L.F."/>
            <person name="Wei W."/>
            <person name="Gao Y.C."/>
            <person name="Liu J.Z."/>
            <person name="Shao H.Z."/>
            <person name="Wang X."/>
            <person name="Wang C.C."/>
            <person name="Yang T.C."/>
            <person name="Huo Q.B."/>
            <person name="Li W."/>
            <person name="Chen H.Y."/>
            <person name="Chen S.E."/>
            <person name="Zhou L.G."/>
            <person name="Ni X.B."/>
            <person name="Tian J.H."/>
            <person name="Sheng Y."/>
            <person name="Liu T."/>
            <person name="Pan Y.S."/>
            <person name="Xia L.Y."/>
            <person name="Li J."/>
            <person name="Zhao F."/>
            <person name="Cao W.C."/>
        </authorList>
    </citation>
    <scope>NUCLEOTIDE SEQUENCE [LARGE SCALE GENOMIC DNA]</scope>
    <source>
        <strain evidence="1">Iper-2018</strain>
    </source>
</reference>
<proteinExistence type="predicted"/>
<dbReference type="Proteomes" id="UP000805193">
    <property type="component" value="Unassembled WGS sequence"/>
</dbReference>
<organism evidence="1 2">
    <name type="scientific">Ixodes persulcatus</name>
    <name type="common">Taiga tick</name>
    <dbReference type="NCBI Taxonomy" id="34615"/>
    <lineage>
        <taxon>Eukaryota</taxon>
        <taxon>Metazoa</taxon>
        <taxon>Ecdysozoa</taxon>
        <taxon>Arthropoda</taxon>
        <taxon>Chelicerata</taxon>
        <taxon>Arachnida</taxon>
        <taxon>Acari</taxon>
        <taxon>Parasitiformes</taxon>
        <taxon>Ixodida</taxon>
        <taxon>Ixodoidea</taxon>
        <taxon>Ixodidae</taxon>
        <taxon>Ixodinae</taxon>
        <taxon>Ixodes</taxon>
    </lineage>
</organism>
<evidence type="ECO:0000313" key="1">
    <source>
        <dbReference type="EMBL" id="KAG0434505.1"/>
    </source>
</evidence>
<protein>
    <submittedName>
        <fullName evidence="1">Uncharacterized protein</fullName>
    </submittedName>
</protein>
<sequence>MCFGRASDQPAAERSFASHLRSAEQMTEFLWRQQLMVLPKKRSTSKIKQGGVTFLGGATVPEDIQATLEKGPKFAVEPKLPSPAKLSMVRAMADRALPQDRERFISDGVDVLCRTAGHRPKSLKMGAAVEHFKNISLKLLTSDKEGGFVVLPHDLYAAKAREAVAKNFKVVKPGSLNKAKLRAKALCSEMDLSVLATKDKLAAASMNVQDNMHQL</sequence>
<dbReference type="EMBL" id="JABSTQ010008445">
    <property type="protein sequence ID" value="KAG0434505.1"/>
    <property type="molecule type" value="Genomic_DNA"/>
</dbReference>
<evidence type="ECO:0000313" key="2">
    <source>
        <dbReference type="Proteomes" id="UP000805193"/>
    </source>
</evidence>
<comment type="caution">
    <text evidence="1">The sequence shown here is derived from an EMBL/GenBank/DDBJ whole genome shotgun (WGS) entry which is preliminary data.</text>
</comment>